<name>A0A7I8I8U3_SPIIN</name>
<sequence>MQDIIGEAHEAFAKTTHRIKTNANCHRREVENVMLAIGLQSHYSMQAKDILDHQLLDGGKQNHTHHNTFYLIMWPN</sequence>
<proteinExistence type="predicted"/>
<gene>
    <name evidence="1" type="ORF">SI7747_01000072</name>
</gene>
<dbReference type="AlphaFoldDB" id="A0A7I8I8U3"/>
<keyword evidence="2" id="KW-1185">Reference proteome</keyword>
<evidence type="ECO:0000313" key="2">
    <source>
        <dbReference type="Proteomes" id="UP001189122"/>
    </source>
</evidence>
<dbReference type="EMBL" id="LR743588">
    <property type="protein sequence ID" value="CAA2613667.1"/>
    <property type="molecule type" value="Genomic_DNA"/>
</dbReference>
<accession>A0A7I8I8U3</accession>
<dbReference type="EMBL" id="CACRZD030000001">
    <property type="protein sequence ID" value="CAA6653482.1"/>
    <property type="molecule type" value="Genomic_DNA"/>
</dbReference>
<organism evidence="1">
    <name type="scientific">Spirodela intermedia</name>
    <name type="common">Intermediate duckweed</name>
    <dbReference type="NCBI Taxonomy" id="51605"/>
    <lineage>
        <taxon>Eukaryota</taxon>
        <taxon>Viridiplantae</taxon>
        <taxon>Streptophyta</taxon>
        <taxon>Embryophyta</taxon>
        <taxon>Tracheophyta</taxon>
        <taxon>Spermatophyta</taxon>
        <taxon>Magnoliopsida</taxon>
        <taxon>Liliopsida</taxon>
        <taxon>Araceae</taxon>
        <taxon>Lemnoideae</taxon>
        <taxon>Spirodela</taxon>
    </lineage>
</organism>
<evidence type="ECO:0000313" key="1">
    <source>
        <dbReference type="EMBL" id="CAA2613667.1"/>
    </source>
</evidence>
<reference evidence="1 2" key="1">
    <citation type="submission" date="2019-12" db="EMBL/GenBank/DDBJ databases">
        <authorList>
            <person name="Scholz U."/>
            <person name="Mascher M."/>
            <person name="Fiebig A."/>
        </authorList>
    </citation>
    <scope>NUCLEOTIDE SEQUENCE</scope>
</reference>
<dbReference type="Proteomes" id="UP001189122">
    <property type="component" value="Unassembled WGS sequence"/>
</dbReference>
<protein>
    <submittedName>
        <fullName evidence="1">Uncharacterized protein</fullName>
    </submittedName>
</protein>